<dbReference type="InterPro" id="IPR004579">
    <property type="entry name" value="ERCC1/RAD10/SWI10"/>
</dbReference>
<dbReference type="GO" id="GO:0003684">
    <property type="term" value="F:damaged DNA binding"/>
    <property type="evidence" value="ECO:0007669"/>
    <property type="project" value="InterPro"/>
</dbReference>
<keyword evidence="4" id="KW-0238">DNA-binding</keyword>
<gene>
    <name evidence="10" type="ORF">HCN44_006768</name>
</gene>
<reference evidence="10 11" key="1">
    <citation type="submission" date="2020-08" db="EMBL/GenBank/DDBJ databases">
        <title>Aphidius gifuensis genome sequencing and assembly.</title>
        <authorList>
            <person name="Du Z."/>
        </authorList>
    </citation>
    <scope>NUCLEOTIDE SEQUENCE [LARGE SCALE GENOMIC DNA]</scope>
    <source>
        <strain evidence="10">YNYX2018</strain>
        <tissue evidence="10">Adults</tissue>
    </source>
</reference>
<evidence type="ECO:0000313" key="10">
    <source>
        <dbReference type="EMBL" id="KAF7995661.1"/>
    </source>
</evidence>
<dbReference type="PANTHER" id="PTHR12749:SF0">
    <property type="entry name" value="DNA EXCISION REPAIR PROTEIN ERCC-1"/>
    <property type="match status" value="1"/>
</dbReference>
<dbReference type="GO" id="GO:0000110">
    <property type="term" value="C:nucleotide-excision repair factor 1 complex"/>
    <property type="evidence" value="ECO:0007669"/>
    <property type="project" value="TreeGrafter"/>
</dbReference>
<dbReference type="SUPFAM" id="SSF47781">
    <property type="entry name" value="RuvA domain 2-like"/>
    <property type="match status" value="1"/>
</dbReference>
<proteinExistence type="inferred from homology"/>
<dbReference type="EMBL" id="JACMRX010000002">
    <property type="protein sequence ID" value="KAF7995661.1"/>
    <property type="molecule type" value="Genomic_DNA"/>
</dbReference>
<dbReference type="GO" id="GO:0006302">
    <property type="term" value="P:double-strand break repair"/>
    <property type="evidence" value="ECO:0007669"/>
    <property type="project" value="UniProtKB-ARBA"/>
</dbReference>
<keyword evidence="5" id="KW-0234">DNA repair</keyword>
<dbReference type="Pfam" id="PF14520">
    <property type="entry name" value="HHH_5"/>
    <property type="match status" value="1"/>
</dbReference>
<name>A0A834Y0G3_APHGI</name>
<dbReference type="FunFam" id="3.40.50.10130:FF:000001">
    <property type="entry name" value="DNA excision repair protein ERCC-1"/>
    <property type="match status" value="1"/>
</dbReference>
<dbReference type="InterPro" id="IPR047260">
    <property type="entry name" value="ERCC1-like_central_dom"/>
</dbReference>
<dbReference type="InterPro" id="IPR010994">
    <property type="entry name" value="RuvA_2-like"/>
</dbReference>
<dbReference type="GO" id="GO:0032204">
    <property type="term" value="P:regulation of telomere maintenance"/>
    <property type="evidence" value="ECO:0007669"/>
    <property type="project" value="UniProtKB-ARBA"/>
</dbReference>
<keyword evidence="6" id="KW-0539">Nucleus</keyword>
<evidence type="ECO:0000256" key="2">
    <source>
        <dbReference type="ARBA" id="ARBA00008283"/>
    </source>
</evidence>
<keyword evidence="3" id="KW-0227">DNA damage</keyword>
<sequence length="238" mass="26896">MENTVEATDEPILPAKLAKIEEPVTKIEPSKKSHGSNVVLVSKKQRGNPVLKFVKNVTVEYDDVVPDYVFSPKVCAMYLSLKYHQLHPDYIHERLKLLKNAYQLRVLLVMVDVQDPDHSLKLLTRICILADLTLMLAWSPEDAARIIETYKIYENKPPDLIMERTDTNPQQKLINALTSVRSVNKTDAMTLLTTFGTLEGILKATPTSLSLCPGFGSQKAQRLHKVLHDTFLRDSSTK</sequence>
<dbReference type="PANTHER" id="PTHR12749">
    <property type="entry name" value="EXCISION REPAIR CROSS-COMPLEMENTING 1 ERCC1"/>
    <property type="match status" value="1"/>
</dbReference>
<evidence type="ECO:0000313" key="11">
    <source>
        <dbReference type="Proteomes" id="UP000639338"/>
    </source>
</evidence>
<dbReference type="InterPro" id="IPR011335">
    <property type="entry name" value="Restrct_endonuc-II-like"/>
</dbReference>
<evidence type="ECO:0000256" key="3">
    <source>
        <dbReference type="ARBA" id="ARBA00022763"/>
    </source>
</evidence>
<dbReference type="Gene3D" id="1.10.150.20">
    <property type="entry name" value="5' to 3' exonuclease, C-terminal subdomain"/>
    <property type="match status" value="1"/>
</dbReference>
<organism evidence="10 11">
    <name type="scientific">Aphidius gifuensis</name>
    <name type="common">Parasitoid wasp</name>
    <dbReference type="NCBI Taxonomy" id="684658"/>
    <lineage>
        <taxon>Eukaryota</taxon>
        <taxon>Metazoa</taxon>
        <taxon>Ecdysozoa</taxon>
        <taxon>Arthropoda</taxon>
        <taxon>Hexapoda</taxon>
        <taxon>Insecta</taxon>
        <taxon>Pterygota</taxon>
        <taxon>Neoptera</taxon>
        <taxon>Endopterygota</taxon>
        <taxon>Hymenoptera</taxon>
        <taxon>Apocrita</taxon>
        <taxon>Ichneumonoidea</taxon>
        <taxon>Braconidae</taxon>
        <taxon>Aphidiinae</taxon>
        <taxon>Aphidius</taxon>
    </lineage>
</organism>
<dbReference type="FunFam" id="1.10.150.20:FF:000017">
    <property type="entry name" value="DNA excision repair protein ERCC-1"/>
    <property type="match status" value="1"/>
</dbReference>
<dbReference type="GO" id="GO:0003697">
    <property type="term" value="F:single-stranded DNA binding"/>
    <property type="evidence" value="ECO:0007669"/>
    <property type="project" value="TreeGrafter"/>
</dbReference>
<dbReference type="GO" id="GO:0006289">
    <property type="term" value="P:nucleotide-excision repair"/>
    <property type="evidence" value="ECO:0007669"/>
    <property type="project" value="UniProtKB-ARBA"/>
</dbReference>
<evidence type="ECO:0000256" key="7">
    <source>
        <dbReference type="ARBA" id="ARBA00054210"/>
    </source>
</evidence>
<dbReference type="AlphaFoldDB" id="A0A834Y0G3"/>
<dbReference type="Gene3D" id="3.40.50.10130">
    <property type="match status" value="1"/>
</dbReference>
<dbReference type="Pfam" id="PF03834">
    <property type="entry name" value="Rad10"/>
    <property type="match status" value="1"/>
</dbReference>
<feature type="domain" description="ERCC1-like central" evidence="9">
    <location>
        <begin position="39"/>
        <end position="151"/>
    </location>
</feature>
<accession>A0A834Y0G3</accession>
<comment type="function">
    <text evidence="7">Non-catalytic component of a structure-specific DNA repair endonuclease responsible for the 5'-incision during DNA repair. Responsible, in conjunction with SLX4, for the first step in the repair of interstrand cross-links (ICL). Participates in the processing of anaphase bridge-generating DNA structures, which consist in incompletely processed DNA lesions arising during S or G2 phase, and can result in cytokinesis failure. Also required for homology-directed repair (HDR) of DNA double-strand breaks, in conjunction with SLX4.</text>
</comment>
<dbReference type="NCBIfam" id="TIGR00597">
    <property type="entry name" value="rad10"/>
    <property type="match status" value="1"/>
</dbReference>
<dbReference type="GO" id="GO:0070914">
    <property type="term" value="P:UV-damage excision repair"/>
    <property type="evidence" value="ECO:0007669"/>
    <property type="project" value="TreeGrafter"/>
</dbReference>
<comment type="subcellular location">
    <subcellularLocation>
        <location evidence="1">Nucleus</location>
    </subcellularLocation>
</comment>
<dbReference type="CDD" id="cd22325">
    <property type="entry name" value="ERCC1_C-like"/>
    <property type="match status" value="1"/>
</dbReference>
<evidence type="ECO:0000256" key="6">
    <source>
        <dbReference type="ARBA" id="ARBA00023242"/>
    </source>
</evidence>
<evidence type="ECO:0000256" key="8">
    <source>
        <dbReference type="ARBA" id="ARBA00071993"/>
    </source>
</evidence>
<evidence type="ECO:0000256" key="5">
    <source>
        <dbReference type="ARBA" id="ARBA00023204"/>
    </source>
</evidence>
<evidence type="ECO:0000259" key="9">
    <source>
        <dbReference type="Pfam" id="PF03834"/>
    </source>
</evidence>
<comment type="similarity">
    <text evidence="2">Belongs to the ERCC1/RAD10/SWI10 family.</text>
</comment>
<dbReference type="Proteomes" id="UP000639338">
    <property type="component" value="Unassembled WGS sequence"/>
</dbReference>
<evidence type="ECO:0000256" key="4">
    <source>
        <dbReference type="ARBA" id="ARBA00023125"/>
    </source>
</evidence>
<keyword evidence="11" id="KW-1185">Reference proteome</keyword>
<dbReference type="SUPFAM" id="SSF52980">
    <property type="entry name" value="Restriction endonuclease-like"/>
    <property type="match status" value="1"/>
</dbReference>
<dbReference type="GO" id="GO:0006312">
    <property type="term" value="P:mitotic recombination"/>
    <property type="evidence" value="ECO:0007669"/>
    <property type="project" value="TreeGrafter"/>
</dbReference>
<evidence type="ECO:0000256" key="1">
    <source>
        <dbReference type="ARBA" id="ARBA00004123"/>
    </source>
</evidence>
<comment type="caution">
    <text evidence="10">The sequence shown here is derived from an EMBL/GenBank/DDBJ whole genome shotgun (WGS) entry which is preliminary data.</text>
</comment>
<dbReference type="OrthoDB" id="10262814at2759"/>
<dbReference type="GO" id="GO:0070522">
    <property type="term" value="C:ERCC4-ERCC1 complex"/>
    <property type="evidence" value="ECO:0007669"/>
    <property type="project" value="TreeGrafter"/>
</dbReference>
<protein>
    <recommendedName>
        <fullName evidence="8">DNA excision repair protein ERCC-1</fullName>
    </recommendedName>
</protein>